<accession>A0ACC3D1R4</accession>
<proteinExistence type="predicted"/>
<gene>
    <name evidence="1" type="ORF">LTS18_008199</name>
</gene>
<dbReference type="Proteomes" id="UP001186974">
    <property type="component" value="Unassembled WGS sequence"/>
</dbReference>
<dbReference type="EMBL" id="JAWDJW010008449">
    <property type="protein sequence ID" value="KAK3060594.1"/>
    <property type="molecule type" value="Genomic_DNA"/>
</dbReference>
<comment type="caution">
    <text evidence="1">The sequence shown here is derived from an EMBL/GenBank/DDBJ whole genome shotgun (WGS) entry which is preliminary data.</text>
</comment>
<sequence length="313" mass="35087">LVTDILKVTSIKLKFTHLDEASDNDYDDGHPYNSAVHVTGIAFTTDPARAYSNEARPIRPGPNSVLHAGFTGYHEWYPRQEPGKKTQVPFHRILGRCYEAEAMTLWFPEGAGSIDQVADLSKGLSGLLQAREHSSNTYRRIQDDKSWFWGDCRTDSLDLETMNSQEVGRHDPERDPKKWRKEIRVIDGVADAAEKASLRQEQATIRDLRGYAFGNSSLVRSAMEDNAVEGPSGRSSSLGKRSRSDVGSSGLDGQDEEMEEQDGDAEMEGFVDEIAEGLELSYEEEDEESNDELMPDMESFREGGKKPKLSYIR</sequence>
<name>A0ACC3D1R4_9PEZI</name>
<evidence type="ECO:0000313" key="1">
    <source>
        <dbReference type="EMBL" id="KAK3060594.1"/>
    </source>
</evidence>
<keyword evidence="2" id="KW-1185">Reference proteome</keyword>
<feature type="non-terminal residue" evidence="1">
    <location>
        <position position="1"/>
    </location>
</feature>
<evidence type="ECO:0000313" key="2">
    <source>
        <dbReference type="Proteomes" id="UP001186974"/>
    </source>
</evidence>
<organism evidence="1 2">
    <name type="scientific">Coniosporium uncinatum</name>
    <dbReference type="NCBI Taxonomy" id="93489"/>
    <lineage>
        <taxon>Eukaryota</taxon>
        <taxon>Fungi</taxon>
        <taxon>Dikarya</taxon>
        <taxon>Ascomycota</taxon>
        <taxon>Pezizomycotina</taxon>
        <taxon>Dothideomycetes</taxon>
        <taxon>Dothideomycetes incertae sedis</taxon>
        <taxon>Coniosporium</taxon>
    </lineage>
</organism>
<reference evidence="1" key="1">
    <citation type="submission" date="2024-09" db="EMBL/GenBank/DDBJ databases">
        <title>Black Yeasts Isolated from many extreme environments.</title>
        <authorList>
            <person name="Coleine C."/>
            <person name="Stajich J.E."/>
            <person name="Selbmann L."/>
        </authorList>
    </citation>
    <scope>NUCLEOTIDE SEQUENCE</scope>
    <source>
        <strain evidence="1">CCFEE 5737</strain>
    </source>
</reference>
<protein>
    <submittedName>
        <fullName evidence="1">Uncharacterized protein</fullName>
    </submittedName>
</protein>